<reference evidence="2" key="1">
    <citation type="journal article" date="2019" name="Int. J. Syst. Evol. Microbiol.">
        <title>The Global Catalogue of Microorganisms (GCM) 10K type strain sequencing project: providing services to taxonomists for standard genome sequencing and annotation.</title>
        <authorList>
            <consortium name="The Broad Institute Genomics Platform"/>
            <consortium name="The Broad Institute Genome Sequencing Center for Infectious Disease"/>
            <person name="Wu L."/>
            <person name="Ma J."/>
        </authorList>
    </citation>
    <scope>NUCLEOTIDE SEQUENCE [LARGE SCALE GENOMIC DNA]</scope>
    <source>
        <strain evidence="2">PCU 266</strain>
    </source>
</reference>
<keyword evidence="2" id="KW-1185">Reference proteome</keyword>
<gene>
    <name evidence="1" type="ORF">ACFPRH_19115</name>
</gene>
<dbReference type="EMBL" id="JBHSKP010000011">
    <property type="protein sequence ID" value="MFC5153848.1"/>
    <property type="molecule type" value="Genomic_DNA"/>
</dbReference>
<proteinExistence type="predicted"/>
<name>A0ABW0AJB3_9ACTN</name>
<organism evidence="1 2">
    <name type="scientific">Streptomyces amakusaensis</name>
    <dbReference type="NCBI Taxonomy" id="67271"/>
    <lineage>
        <taxon>Bacteria</taxon>
        <taxon>Bacillati</taxon>
        <taxon>Actinomycetota</taxon>
        <taxon>Actinomycetes</taxon>
        <taxon>Kitasatosporales</taxon>
        <taxon>Streptomycetaceae</taxon>
        <taxon>Streptomyces</taxon>
    </lineage>
</organism>
<sequence>MTNSAGPDNDTDHHTLPPGTLAYDVRVRRVGVVMEECGTRYALRPPQGGREWDAPVEDVRPATAADWLSAALAERNEISRKGRP</sequence>
<dbReference type="Proteomes" id="UP001596160">
    <property type="component" value="Unassembled WGS sequence"/>
</dbReference>
<evidence type="ECO:0000313" key="2">
    <source>
        <dbReference type="Proteomes" id="UP001596160"/>
    </source>
</evidence>
<accession>A0ABW0AJB3</accession>
<dbReference type="RefSeq" id="WP_344471741.1">
    <property type="nucleotide sequence ID" value="NZ_BAAASB010000001.1"/>
</dbReference>
<comment type="caution">
    <text evidence="1">The sequence shown here is derived from an EMBL/GenBank/DDBJ whole genome shotgun (WGS) entry which is preliminary data.</text>
</comment>
<protein>
    <submittedName>
        <fullName evidence="1">Uncharacterized protein</fullName>
    </submittedName>
</protein>
<evidence type="ECO:0000313" key="1">
    <source>
        <dbReference type="EMBL" id="MFC5153848.1"/>
    </source>
</evidence>